<feature type="domain" description="Chorismate-utilising enzyme C-terminal" evidence="1">
    <location>
        <begin position="132"/>
        <end position="387"/>
    </location>
</feature>
<proteinExistence type="predicted"/>
<sequence length="392" mass="45170">MRKFDYFFNRQVKTLRAHFNYRYYTDETDYKQYQYCFKTILDQKIAYDLNEVHEVIDFAEQAHQASHFVCLYLPYEAAPAFNSEMAVHLPETSNYVYAAAYIFEAPETREEVKDKAVSARPHFHFRLSKPTMIQHIQQVQDAIVEGNTYQVNYTTRMYDRIRMPISEMYDYLTQSSHGNYTALLDTNELQIASISPELFFQRGSFKTMEDVVLSKPMKGTMPRGKDKAEDDYYYQQLAQSKKDQAENVMIVDLLRNDIARISKPGSVKVYQPFHIERYQTVFQMTSMVTGQLPQATSLQRILTALFPCGSITGAPKLNTMRYIKALEGTPRHVYCGTIGLMIPNGPSIFNVPIRTVQYIEDEAVYGVGAGITIDSDPEAEVAEFEAKTKILE</sequence>
<dbReference type="InterPro" id="IPR019999">
    <property type="entry name" value="Anth_synth_I-like"/>
</dbReference>
<dbReference type="GO" id="GO:0000162">
    <property type="term" value="P:L-tryptophan biosynthetic process"/>
    <property type="evidence" value="ECO:0007669"/>
    <property type="project" value="TreeGrafter"/>
</dbReference>
<dbReference type="PANTHER" id="PTHR11236:SF50">
    <property type="entry name" value="AMINODEOXYCHORISMATE SYNTHASE COMPONENT 1"/>
    <property type="match status" value="1"/>
</dbReference>
<dbReference type="EC" id="2.6.1.85" evidence="2"/>
<dbReference type="InterPro" id="IPR015890">
    <property type="entry name" value="Chorismate_C"/>
</dbReference>
<protein>
    <submittedName>
        <fullName evidence="2">Aminodeoxychorismate synthase component 1</fullName>
        <ecNumber evidence="2">2.6.1.85</ecNumber>
    </submittedName>
</protein>
<keyword evidence="2" id="KW-0808">Transferase</keyword>
<organism evidence="2">
    <name type="scientific">Staphylococcus simulans</name>
    <dbReference type="NCBI Taxonomy" id="1286"/>
    <lineage>
        <taxon>Bacteria</taxon>
        <taxon>Bacillati</taxon>
        <taxon>Bacillota</taxon>
        <taxon>Bacilli</taxon>
        <taxon>Bacillales</taxon>
        <taxon>Staphylococcaceae</taxon>
        <taxon>Staphylococcus</taxon>
    </lineage>
</organism>
<dbReference type="Gene3D" id="3.60.120.10">
    <property type="entry name" value="Anthranilate synthase"/>
    <property type="match status" value="1"/>
</dbReference>
<gene>
    <name evidence="2" type="primary">pabB_2</name>
    <name evidence="2" type="ORF">SSLFYP27_02119</name>
</gene>
<keyword evidence="2" id="KW-0032">Aminotransferase</keyword>
<dbReference type="PRINTS" id="PR00095">
    <property type="entry name" value="ANTSNTHASEI"/>
</dbReference>
<reference evidence="2" key="1">
    <citation type="submission" date="2019-11" db="EMBL/GenBank/DDBJ databases">
        <authorList>
            <person name="Feng L."/>
        </authorList>
    </citation>
    <scope>NUCLEOTIDE SEQUENCE</scope>
    <source>
        <strain evidence="2">SsimulansLFYP27</strain>
    </source>
</reference>
<dbReference type="SUPFAM" id="SSF56322">
    <property type="entry name" value="ADC synthase"/>
    <property type="match status" value="1"/>
</dbReference>
<accession>A0A6N3ELL6</accession>
<dbReference type="Pfam" id="PF00425">
    <property type="entry name" value="Chorismate_bind"/>
    <property type="match status" value="1"/>
</dbReference>
<dbReference type="GO" id="GO:0046820">
    <property type="term" value="F:4-amino-4-deoxychorismate synthase activity"/>
    <property type="evidence" value="ECO:0007669"/>
    <property type="project" value="UniProtKB-EC"/>
</dbReference>
<dbReference type="PANTHER" id="PTHR11236">
    <property type="entry name" value="AMINOBENZOATE/ANTHRANILATE SYNTHASE"/>
    <property type="match status" value="1"/>
</dbReference>
<dbReference type="AlphaFoldDB" id="A0A6N3ELL6"/>
<dbReference type="EMBL" id="CACRUO010000053">
    <property type="protein sequence ID" value="VYU40239.1"/>
    <property type="molecule type" value="Genomic_DNA"/>
</dbReference>
<dbReference type="InterPro" id="IPR005801">
    <property type="entry name" value="ADC_synthase"/>
</dbReference>
<evidence type="ECO:0000313" key="2">
    <source>
        <dbReference type="EMBL" id="VYU40239.1"/>
    </source>
</evidence>
<evidence type="ECO:0000259" key="1">
    <source>
        <dbReference type="Pfam" id="PF00425"/>
    </source>
</evidence>
<name>A0A6N3ELL6_STASI</name>